<evidence type="ECO:0000313" key="2">
    <source>
        <dbReference type="EMBL" id="NAY90591.1"/>
    </source>
</evidence>
<organism evidence="2 3">
    <name type="scientific">Flagellimonas ochracea</name>
    <dbReference type="NCBI Taxonomy" id="2696472"/>
    <lineage>
        <taxon>Bacteria</taxon>
        <taxon>Pseudomonadati</taxon>
        <taxon>Bacteroidota</taxon>
        <taxon>Flavobacteriia</taxon>
        <taxon>Flavobacteriales</taxon>
        <taxon>Flavobacteriaceae</taxon>
        <taxon>Flagellimonas</taxon>
    </lineage>
</organism>
<dbReference type="Pfam" id="PF13480">
    <property type="entry name" value="Acetyltransf_6"/>
    <property type="match status" value="1"/>
</dbReference>
<evidence type="ECO:0000313" key="3">
    <source>
        <dbReference type="Proteomes" id="UP000667650"/>
    </source>
</evidence>
<dbReference type="RefSeq" id="WP_166522000.1">
    <property type="nucleotide sequence ID" value="NZ_JAAABI010000001.1"/>
</dbReference>
<keyword evidence="3" id="KW-1185">Reference proteome</keyword>
<feature type="domain" description="BioF2-like acetyltransferase" evidence="1">
    <location>
        <begin position="121"/>
        <end position="269"/>
    </location>
</feature>
<protein>
    <submittedName>
        <fullName evidence="2">GNAT family N-acetyltransferase</fullName>
    </submittedName>
</protein>
<reference evidence="2" key="1">
    <citation type="submission" date="2020-01" db="EMBL/GenBank/DDBJ databases">
        <title>Muricauda ochracea sp. nov., isolated from a tidal flat of Garorim bay in Korea.</title>
        <authorList>
            <person name="Kim D."/>
            <person name="Yoo Y."/>
            <person name="Kim J.-J."/>
        </authorList>
    </citation>
    <scope>NUCLEOTIDE SEQUENCE</scope>
    <source>
        <strain evidence="2">JGD-17</strain>
    </source>
</reference>
<comment type="caution">
    <text evidence="2">The sequence shown here is derived from an EMBL/GenBank/DDBJ whole genome shotgun (WGS) entry which is preliminary data.</text>
</comment>
<gene>
    <name evidence="2" type="ORF">GTQ34_01555</name>
</gene>
<dbReference type="Proteomes" id="UP000667650">
    <property type="component" value="Unassembled WGS sequence"/>
</dbReference>
<dbReference type="InterPro" id="IPR016181">
    <property type="entry name" value="Acyl_CoA_acyltransferase"/>
</dbReference>
<dbReference type="SUPFAM" id="SSF55729">
    <property type="entry name" value="Acyl-CoA N-acyltransferases (Nat)"/>
    <property type="match status" value="1"/>
</dbReference>
<accession>A0A964TAH2</accession>
<dbReference type="InterPro" id="IPR038740">
    <property type="entry name" value="BioF2-like_GNAT_dom"/>
</dbReference>
<proteinExistence type="predicted"/>
<dbReference type="AlphaFoldDB" id="A0A964TAH2"/>
<dbReference type="EMBL" id="JAAABI010000001">
    <property type="protein sequence ID" value="NAY90591.1"/>
    <property type="molecule type" value="Genomic_DNA"/>
</dbReference>
<sequence>MTDNPFSSETFVKIWSESFGKQKTRTKIKGIGKIEFYEQGRVFINLGKTITKGIYYTTDNAISLKGKTCLVYDVPSYFACPLTFPSKGSKLKKIKQYPGFLIELHLFNSLQDFMQKKFKKSSRYKLNKYRRRLTQCFEIKYKMYRNEMGKSEFELIFEKFKLLLQKRFEGKGEHNNNLDHKEWKFYKKVAFPMIQKGDAGLFTIFNGDEPIAITLTYFSKDIIFDAITVFNIDYAKFHLGSVNIMLLIQWGIENQFKILDFSKGYFDYKTRWATKQYDFEYHILSDPKSPMSIISAFFLGNFFAFKQYLRERNLNLLLSKFRFALKSKKKDAEVSKEKISKRLIFKNFDPKSNYSLTRVDANEHEVKKMLFEFLYLYGEASKNVVIYKIDDMGQYLFKGSKTDKIASFT</sequence>
<name>A0A964TAH2_9FLAO</name>
<evidence type="ECO:0000259" key="1">
    <source>
        <dbReference type="Pfam" id="PF13480"/>
    </source>
</evidence>
<dbReference type="Gene3D" id="3.40.630.30">
    <property type="match status" value="1"/>
</dbReference>